<name>A0AAV4BL60_9GAST</name>
<organism evidence="1 2">
    <name type="scientific">Plakobranchus ocellatus</name>
    <dbReference type="NCBI Taxonomy" id="259542"/>
    <lineage>
        <taxon>Eukaryota</taxon>
        <taxon>Metazoa</taxon>
        <taxon>Spiralia</taxon>
        <taxon>Lophotrochozoa</taxon>
        <taxon>Mollusca</taxon>
        <taxon>Gastropoda</taxon>
        <taxon>Heterobranchia</taxon>
        <taxon>Euthyneura</taxon>
        <taxon>Panpulmonata</taxon>
        <taxon>Sacoglossa</taxon>
        <taxon>Placobranchoidea</taxon>
        <taxon>Plakobranchidae</taxon>
        <taxon>Plakobranchus</taxon>
    </lineage>
</organism>
<dbReference type="EMBL" id="BLXT01005083">
    <property type="protein sequence ID" value="GFO19726.1"/>
    <property type="molecule type" value="Genomic_DNA"/>
</dbReference>
<dbReference type="AlphaFoldDB" id="A0AAV4BL60"/>
<reference evidence="1 2" key="1">
    <citation type="journal article" date="2021" name="Elife">
        <title>Chloroplast acquisition without the gene transfer in kleptoplastic sea slugs, Plakobranchus ocellatus.</title>
        <authorList>
            <person name="Maeda T."/>
            <person name="Takahashi S."/>
            <person name="Yoshida T."/>
            <person name="Shimamura S."/>
            <person name="Takaki Y."/>
            <person name="Nagai Y."/>
            <person name="Toyoda A."/>
            <person name="Suzuki Y."/>
            <person name="Arimoto A."/>
            <person name="Ishii H."/>
            <person name="Satoh N."/>
            <person name="Nishiyama T."/>
            <person name="Hasebe M."/>
            <person name="Maruyama T."/>
            <person name="Minagawa J."/>
            <person name="Obokata J."/>
            <person name="Shigenobu S."/>
        </authorList>
    </citation>
    <scope>NUCLEOTIDE SEQUENCE [LARGE SCALE GENOMIC DNA]</scope>
</reference>
<gene>
    <name evidence="1" type="ORF">PoB_004623100</name>
</gene>
<protein>
    <submittedName>
        <fullName evidence="1">Uncharacterized protein</fullName>
    </submittedName>
</protein>
<evidence type="ECO:0000313" key="2">
    <source>
        <dbReference type="Proteomes" id="UP000735302"/>
    </source>
</evidence>
<comment type="caution">
    <text evidence="1">The sequence shown here is derived from an EMBL/GenBank/DDBJ whole genome shotgun (WGS) entry which is preliminary data.</text>
</comment>
<keyword evidence="2" id="KW-1185">Reference proteome</keyword>
<sequence length="113" mass="12550">MGYNSLGFTRKISITVRKTSVSCCNCTALTTSLFTPHIRSAVDGEMSRQFYDNSFIDGTLECSTRLLPADLSPNHLTNFSSGRKFSEIILSALVLPSLKFVTILVRRQKLPCL</sequence>
<proteinExistence type="predicted"/>
<evidence type="ECO:0000313" key="1">
    <source>
        <dbReference type="EMBL" id="GFO19726.1"/>
    </source>
</evidence>
<accession>A0AAV4BL60</accession>
<dbReference type="Proteomes" id="UP000735302">
    <property type="component" value="Unassembled WGS sequence"/>
</dbReference>